<sequence length="89" mass="10059">MTRACIVFGCLAKARGIPALWMKVVDATEPSCHLSFRAPCPVNTRHPNKSVQGEFGREFTIVCRYHGANYKRHLFGSSFKISLFQIFIP</sequence>
<evidence type="ECO:0000313" key="2">
    <source>
        <dbReference type="Proteomes" id="UP000499080"/>
    </source>
</evidence>
<dbReference type="AlphaFoldDB" id="A0A4Y2U2C1"/>
<organism evidence="1 2">
    <name type="scientific">Araneus ventricosus</name>
    <name type="common">Orbweaver spider</name>
    <name type="synonym">Epeira ventricosa</name>
    <dbReference type="NCBI Taxonomy" id="182803"/>
    <lineage>
        <taxon>Eukaryota</taxon>
        <taxon>Metazoa</taxon>
        <taxon>Ecdysozoa</taxon>
        <taxon>Arthropoda</taxon>
        <taxon>Chelicerata</taxon>
        <taxon>Arachnida</taxon>
        <taxon>Araneae</taxon>
        <taxon>Araneomorphae</taxon>
        <taxon>Entelegynae</taxon>
        <taxon>Araneoidea</taxon>
        <taxon>Araneidae</taxon>
        <taxon>Araneus</taxon>
    </lineage>
</organism>
<protein>
    <submittedName>
        <fullName evidence="1">Uncharacterized protein</fullName>
    </submittedName>
</protein>
<evidence type="ECO:0000313" key="1">
    <source>
        <dbReference type="EMBL" id="GBO07165.1"/>
    </source>
</evidence>
<keyword evidence="2" id="KW-1185">Reference proteome</keyword>
<accession>A0A4Y2U2C1</accession>
<name>A0A4Y2U2C1_ARAVE</name>
<gene>
    <name evidence="1" type="ORF">AVEN_102356_1</name>
</gene>
<proteinExistence type="predicted"/>
<feature type="non-terminal residue" evidence="1">
    <location>
        <position position="89"/>
    </location>
</feature>
<dbReference type="EMBL" id="BGPR01033285">
    <property type="protein sequence ID" value="GBO07165.1"/>
    <property type="molecule type" value="Genomic_DNA"/>
</dbReference>
<reference evidence="1 2" key="1">
    <citation type="journal article" date="2019" name="Sci. Rep.">
        <title>Orb-weaving spider Araneus ventricosus genome elucidates the spidroin gene catalogue.</title>
        <authorList>
            <person name="Kono N."/>
            <person name="Nakamura H."/>
            <person name="Ohtoshi R."/>
            <person name="Moran D.A.P."/>
            <person name="Shinohara A."/>
            <person name="Yoshida Y."/>
            <person name="Fujiwara M."/>
            <person name="Mori M."/>
            <person name="Tomita M."/>
            <person name="Arakawa K."/>
        </authorList>
    </citation>
    <scope>NUCLEOTIDE SEQUENCE [LARGE SCALE GENOMIC DNA]</scope>
</reference>
<comment type="caution">
    <text evidence="1">The sequence shown here is derived from an EMBL/GenBank/DDBJ whole genome shotgun (WGS) entry which is preliminary data.</text>
</comment>
<dbReference type="Proteomes" id="UP000499080">
    <property type="component" value="Unassembled WGS sequence"/>
</dbReference>